<dbReference type="Gene3D" id="1.10.760.10">
    <property type="entry name" value="Cytochrome c-like domain"/>
    <property type="match status" value="1"/>
</dbReference>
<feature type="chain" id="PRO_5045413167" evidence="5">
    <location>
        <begin position="26"/>
        <end position="167"/>
    </location>
</feature>
<keyword evidence="5" id="KW-0732">Signal</keyword>
<evidence type="ECO:0000256" key="5">
    <source>
        <dbReference type="SAM" id="SignalP"/>
    </source>
</evidence>
<dbReference type="PANTHER" id="PTHR35008:SF4">
    <property type="entry name" value="BLL4482 PROTEIN"/>
    <property type="match status" value="1"/>
</dbReference>
<dbReference type="PROSITE" id="PS51007">
    <property type="entry name" value="CYTC"/>
    <property type="match status" value="1"/>
</dbReference>
<dbReference type="Proteomes" id="UP001375743">
    <property type="component" value="Unassembled WGS sequence"/>
</dbReference>
<dbReference type="InterPro" id="IPR051459">
    <property type="entry name" value="Cytochrome_c-type_DH"/>
</dbReference>
<keyword evidence="3 4" id="KW-0408">Iron</keyword>
<dbReference type="SUPFAM" id="SSF46626">
    <property type="entry name" value="Cytochrome c"/>
    <property type="match status" value="1"/>
</dbReference>
<organism evidence="7 8">
    <name type="scientific">Benzoatithermus flavus</name>
    <dbReference type="NCBI Taxonomy" id="3108223"/>
    <lineage>
        <taxon>Bacteria</taxon>
        <taxon>Pseudomonadati</taxon>
        <taxon>Pseudomonadota</taxon>
        <taxon>Alphaproteobacteria</taxon>
        <taxon>Geminicoccales</taxon>
        <taxon>Geminicoccaceae</taxon>
        <taxon>Benzoatithermus</taxon>
    </lineage>
</organism>
<keyword evidence="8" id="KW-1185">Reference proteome</keyword>
<evidence type="ECO:0000256" key="4">
    <source>
        <dbReference type="PROSITE-ProRule" id="PRU00433"/>
    </source>
</evidence>
<keyword evidence="2 4" id="KW-0479">Metal-binding</keyword>
<comment type="caution">
    <text evidence="7">The sequence shown here is derived from an EMBL/GenBank/DDBJ whole genome shotgun (WGS) entry which is preliminary data.</text>
</comment>
<dbReference type="EMBL" id="JBBLZC010000011">
    <property type="protein sequence ID" value="MEK0083968.1"/>
    <property type="molecule type" value="Genomic_DNA"/>
</dbReference>
<reference evidence="7 8" key="1">
    <citation type="submission" date="2024-01" db="EMBL/GenBank/DDBJ databases">
        <title>Multi-omics insights into the function and evolution of sodium benzoate biodegradation pathways in Benzoatithermus flavus gen. nov., sp. nov. from hot spring.</title>
        <authorList>
            <person name="Hu C.-J."/>
            <person name="Li W.-J."/>
        </authorList>
    </citation>
    <scope>NUCLEOTIDE SEQUENCE [LARGE SCALE GENOMIC DNA]</scope>
    <source>
        <strain evidence="7 8">SYSU G07066</strain>
    </source>
</reference>
<protein>
    <submittedName>
        <fullName evidence="7">C-type cytochrome</fullName>
    </submittedName>
</protein>
<evidence type="ECO:0000256" key="1">
    <source>
        <dbReference type="ARBA" id="ARBA00022617"/>
    </source>
</evidence>
<evidence type="ECO:0000313" key="8">
    <source>
        <dbReference type="Proteomes" id="UP001375743"/>
    </source>
</evidence>
<sequence>MRSKTLILTLGLAAMLPIPTGAARAADEATLRRGAYLARIMDCAGCHTQGALIGQPDPKRHLAGSDIGFGIPGLGVFYPRNLTPDPETGLGAWSEVDIVRAVRTGQRPDGRELAPAMPWRSYAALSDADAAALAAYLKSLEPVRNEVPPIAGPSEKPAAPYLTVAVP</sequence>
<evidence type="ECO:0000256" key="3">
    <source>
        <dbReference type="ARBA" id="ARBA00023004"/>
    </source>
</evidence>
<gene>
    <name evidence="7" type="ORF">U1T56_12465</name>
</gene>
<dbReference type="InterPro" id="IPR036909">
    <property type="entry name" value="Cyt_c-like_dom_sf"/>
</dbReference>
<feature type="domain" description="Cytochrome c" evidence="6">
    <location>
        <begin position="29"/>
        <end position="141"/>
    </location>
</feature>
<feature type="signal peptide" evidence="5">
    <location>
        <begin position="1"/>
        <end position="25"/>
    </location>
</feature>
<proteinExistence type="predicted"/>
<keyword evidence="1 4" id="KW-0349">Heme</keyword>
<dbReference type="PANTHER" id="PTHR35008">
    <property type="entry name" value="BLL4482 PROTEIN-RELATED"/>
    <property type="match status" value="1"/>
</dbReference>
<dbReference type="Pfam" id="PF00034">
    <property type="entry name" value="Cytochrom_C"/>
    <property type="match status" value="1"/>
</dbReference>
<evidence type="ECO:0000313" key="7">
    <source>
        <dbReference type="EMBL" id="MEK0083968.1"/>
    </source>
</evidence>
<dbReference type="RefSeq" id="WP_418159819.1">
    <property type="nucleotide sequence ID" value="NZ_JBBLZC010000011.1"/>
</dbReference>
<name>A0ABU8XS15_9PROT</name>
<accession>A0ABU8XS15</accession>
<dbReference type="InterPro" id="IPR009056">
    <property type="entry name" value="Cyt_c-like_dom"/>
</dbReference>
<evidence type="ECO:0000256" key="2">
    <source>
        <dbReference type="ARBA" id="ARBA00022723"/>
    </source>
</evidence>
<evidence type="ECO:0000259" key="6">
    <source>
        <dbReference type="PROSITE" id="PS51007"/>
    </source>
</evidence>